<dbReference type="Gene3D" id="1.10.260.40">
    <property type="entry name" value="lambda repressor-like DNA-binding domains"/>
    <property type="match status" value="1"/>
</dbReference>
<name>X1KAN9_9ZZZZ</name>
<dbReference type="SMART" id="SM00354">
    <property type="entry name" value="HTH_LACI"/>
    <property type="match status" value="1"/>
</dbReference>
<proteinExistence type="predicted"/>
<comment type="caution">
    <text evidence="5">The sequence shown here is derived from an EMBL/GenBank/DDBJ whole genome shotgun (WGS) entry which is preliminary data.</text>
</comment>
<keyword evidence="3" id="KW-0804">Transcription</keyword>
<dbReference type="CDD" id="cd01392">
    <property type="entry name" value="HTH_LacI"/>
    <property type="match status" value="1"/>
</dbReference>
<dbReference type="SUPFAM" id="SSF47413">
    <property type="entry name" value="lambda repressor-like DNA-binding domains"/>
    <property type="match status" value="1"/>
</dbReference>
<evidence type="ECO:0000313" key="5">
    <source>
        <dbReference type="EMBL" id="GAH90700.1"/>
    </source>
</evidence>
<dbReference type="EMBL" id="BARV01002278">
    <property type="protein sequence ID" value="GAH90700.1"/>
    <property type="molecule type" value="Genomic_DNA"/>
</dbReference>
<dbReference type="PANTHER" id="PTHR30146:SF109">
    <property type="entry name" value="HTH-TYPE TRANSCRIPTIONAL REGULATOR GALS"/>
    <property type="match status" value="1"/>
</dbReference>
<evidence type="ECO:0000259" key="4">
    <source>
        <dbReference type="PROSITE" id="PS50932"/>
    </source>
</evidence>
<dbReference type="PROSITE" id="PS50932">
    <property type="entry name" value="HTH_LACI_2"/>
    <property type="match status" value="1"/>
</dbReference>
<accession>X1KAN9</accession>
<gene>
    <name evidence="5" type="ORF">S06H3_05993</name>
</gene>
<sequence>MNIKEVAKLAGFSKSTVSRVLNNSPLVTKSTRKKVLDVIESVGYLPNYVARSLKIKETKTIGVIVPDIGNPFYF</sequence>
<protein>
    <recommendedName>
        <fullName evidence="4">HTH lacI-type domain-containing protein</fullName>
    </recommendedName>
</protein>
<dbReference type="GO" id="GO:0003700">
    <property type="term" value="F:DNA-binding transcription factor activity"/>
    <property type="evidence" value="ECO:0007669"/>
    <property type="project" value="TreeGrafter"/>
</dbReference>
<evidence type="ECO:0000256" key="1">
    <source>
        <dbReference type="ARBA" id="ARBA00023015"/>
    </source>
</evidence>
<dbReference type="GO" id="GO:0000976">
    <property type="term" value="F:transcription cis-regulatory region binding"/>
    <property type="evidence" value="ECO:0007669"/>
    <property type="project" value="TreeGrafter"/>
</dbReference>
<evidence type="ECO:0000256" key="2">
    <source>
        <dbReference type="ARBA" id="ARBA00023125"/>
    </source>
</evidence>
<keyword evidence="1" id="KW-0805">Transcription regulation</keyword>
<dbReference type="AlphaFoldDB" id="X1KAN9"/>
<feature type="domain" description="HTH lacI-type" evidence="4">
    <location>
        <begin position="1"/>
        <end position="55"/>
    </location>
</feature>
<dbReference type="Gene3D" id="3.40.50.2300">
    <property type="match status" value="1"/>
</dbReference>
<dbReference type="InterPro" id="IPR010982">
    <property type="entry name" value="Lambda_DNA-bd_dom_sf"/>
</dbReference>
<evidence type="ECO:0000256" key="3">
    <source>
        <dbReference type="ARBA" id="ARBA00023163"/>
    </source>
</evidence>
<organism evidence="5">
    <name type="scientific">marine sediment metagenome</name>
    <dbReference type="NCBI Taxonomy" id="412755"/>
    <lineage>
        <taxon>unclassified sequences</taxon>
        <taxon>metagenomes</taxon>
        <taxon>ecological metagenomes</taxon>
    </lineage>
</organism>
<dbReference type="PANTHER" id="PTHR30146">
    <property type="entry name" value="LACI-RELATED TRANSCRIPTIONAL REPRESSOR"/>
    <property type="match status" value="1"/>
</dbReference>
<dbReference type="InterPro" id="IPR000843">
    <property type="entry name" value="HTH_LacI"/>
</dbReference>
<dbReference type="Pfam" id="PF00356">
    <property type="entry name" value="LacI"/>
    <property type="match status" value="1"/>
</dbReference>
<reference evidence="5" key="1">
    <citation type="journal article" date="2014" name="Front. Microbiol.">
        <title>High frequency of phylogenetically diverse reductive dehalogenase-homologous genes in deep subseafloor sedimentary metagenomes.</title>
        <authorList>
            <person name="Kawai M."/>
            <person name="Futagami T."/>
            <person name="Toyoda A."/>
            <person name="Takaki Y."/>
            <person name="Nishi S."/>
            <person name="Hori S."/>
            <person name="Arai W."/>
            <person name="Tsubouchi T."/>
            <person name="Morono Y."/>
            <person name="Uchiyama I."/>
            <person name="Ito T."/>
            <person name="Fujiyama A."/>
            <person name="Inagaki F."/>
            <person name="Takami H."/>
        </authorList>
    </citation>
    <scope>NUCLEOTIDE SEQUENCE</scope>
    <source>
        <strain evidence="5">Expedition CK06-06</strain>
    </source>
</reference>
<keyword evidence="2" id="KW-0238">DNA-binding</keyword>